<evidence type="ECO:0000256" key="1">
    <source>
        <dbReference type="ARBA" id="ARBA00004162"/>
    </source>
</evidence>
<evidence type="ECO:0000256" key="7">
    <source>
        <dbReference type="ARBA" id="ARBA00023010"/>
    </source>
</evidence>
<dbReference type="PANTHER" id="PTHR33909">
    <property type="entry name" value="SEC TRANSLOCON ACCESSORY COMPLEX SUBUNIT YAJC"/>
    <property type="match status" value="1"/>
</dbReference>
<evidence type="ECO:0000256" key="5">
    <source>
        <dbReference type="ARBA" id="ARBA00022927"/>
    </source>
</evidence>
<accession>A0A645JC73</accession>
<dbReference type="InterPro" id="IPR003849">
    <property type="entry name" value="Preprotein_translocase_YajC"/>
</dbReference>
<feature type="transmembrane region" description="Helical" evidence="9">
    <location>
        <begin position="12"/>
        <end position="30"/>
    </location>
</feature>
<dbReference type="EMBL" id="VSSQ01137763">
    <property type="protein sequence ID" value="MPN61315.1"/>
    <property type="molecule type" value="Genomic_DNA"/>
</dbReference>
<dbReference type="PANTHER" id="PTHR33909:SF1">
    <property type="entry name" value="SEC TRANSLOCON ACCESSORY COMPLEX SUBUNIT YAJC"/>
    <property type="match status" value="1"/>
</dbReference>
<evidence type="ECO:0000313" key="10">
    <source>
        <dbReference type="EMBL" id="MPN61315.1"/>
    </source>
</evidence>
<evidence type="ECO:0008006" key="11">
    <source>
        <dbReference type="Google" id="ProtNLM"/>
    </source>
</evidence>
<sequence>MAGMSPEVVTALAQYGPIVLMGVIFYFLLYRPQKKEQQRRNEMLNSLKKGDRIVTIGGVHGTITAITEKVVTIKISEKVEVDVSRTAVASFQNQPKNDGKK</sequence>
<dbReference type="GO" id="GO:0015031">
    <property type="term" value="P:protein transport"/>
    <property type="evidence" value="ECO:0007669"/>
    <property type="project" value="UniProtKB-KW"/>
</dbReference>
<dbReference type="Pfam" id="PF02699">
    <property type="entry name" value="YajC"/>
    <property type="match status" value="1"/>
</dbReference>
<evidence type="ECO:0000256" key="8">
    <source>
        <dbReference type="ARBA" id="ARBA00023136"/>
    </source>
</evidence>
<dbReference type="SMART" id="SM01323">
    <property type="entry name" value="YajC"/>
    <property type="match status" value="1"/>
</dbReference>
<keyword evidence="7" id="KW-0811">Translocation</keyword>
<dbReference type="GO" id="GO:0005886">
    <property type="term" value="C:plasma membrane"/>
    <property type="evidence" value="ECO:0007669"/>
    <property type="project" value="UniProtKB-SubCell"/>
</dbReference>
<evidence type="ECO:0000256" key="2">
    <source>
        <dbReference type="ARBA" id="ARBA00022448"/>
    </source>
</evidence>
<dbReference type="PRINTS" id="PR01853">
    <property type="entry name" value="YAJCTRNLCASE"/>
</dbReference>
<dbReference type="AlphaFoldDB" id="A0A645JC73"/>
<keyword evidence="6 9" id="KW-1133">Transmembrane helix</keyword>
<name>A0A645JC73_9ZZZZ</name>
<reference evidence="10" key="1">
    <citation type="submission" date="2019-08" db="EMBL/GenBank/DDBJ databases">
        <authorList>
            <person name="Kucharzyk K."/>
            <person name="Murdoch R.W."/>
            <person name="Higgins S."/>
            <person name="Loffler F."/>
        </authorList>
    </citation>
    <scope>NUCLEOTIDE SEQUENCE</scope>
</reference>
<evidence type="ECO:0000256" key="6">
    <source>
        <dbReference type="ARBA" id="ARBA00022989"/>
    </source>
</evidence>
<keyword evidence="4 9" id="KW-0812">Transmembrane</keyword>
<organism evidence="10">
    <name type="scientific">bioreactor metagenome</name>
    <dbReference type="NCBI Taxonomy" id="1076179"/>
    <lineage>
        <taxon>unclassified sequences</taxon>
        <taxon>metagenomes</taxon>
        <taxon>ecological metagenomes</taxon>
    </lineage>
</organism>
<keyword evidence="2" id="KW-0813">Transport</keyword>
<comment type="subcellular location">
    <subcellularLocation>
        <location evidence="1">Cell membrane</location>
        <topology evidence="1">Single-pass membrane protein</topology>
    </subcellularLocation>
</comment>
<dbReference type="NCBIfam" id="TIGR00739">
    <property type="entry name" value="yajC"/>
    <property type="match status" value="1"/>
</dbReference>
<protein>
    <recommendedName>
        <fullName evidence="11">Sec translocon accessory complex subunit YajC</fullName>
    </recommendedName>
</protein>
<proteinExistence type="predicted"/>
<evidence type="ECO:0000256" key="3">
    <source>
        <dbReference type="ARBA" id="ARBA00022475"/>
    </source>
</evidence>
<keyword evidence="8 9" id="KW-0472">Membrane</keyword>
<keyword evidence="3" id="KW-1003">Cell membrane</keyword>
<gene>
    <name evidence="10" type="ORF">SDC9_209050</name>
</gene>
<comment type="caution">
    <text evidence="10">The sequence shown here is derived from an EMBL/GenBank/DDBJ whole genome shotgun (WGS) entry which is preliminary data.</text>
</comment>
<evidence type="ECO:0000256" key="9">
    <source>
        <dbReference type="SAM" id="Phobius"/>
    </source>
</evidence>
<keyword evidence="5" id="KW-0653">Protein transport</keyword>
<evidence type="ECO:0000256" key="4">
    <source>
        <dbReference type="ARBA" id="ARBA00022692"/>
    </source>
</evidence>